<dbReference type="EMBL" id="JAGTJR010000057">
    <property type="protein sequence ID" value="KAH7025572.1"/>
    <property type="molecule type" value="Genomic_DNA"/>
</dbReference>
<proteinExistence type="predicted"/>
<sequence>MSTYKAIVLESPGAPSKVKTVPRPSVAMGSALVRILYTGLLSYSREIFSGKPPYPSKFPYTPGTAAIGRIEAVGLDATSLKAGDVVWVDSTITARDDPDTQVLLALIEGSTPGAKKLSHDVWRNGCYAENALVPLESCFALPDSLFQSRDAGGLGYHFKDLAMLHSHLVGFGGLEASGVGPASTVIVAPATGKFSGGAVLAGLAMGAKVVAAARSRDKLEKLYQLPGAKARLALVQLTGDVEKDTASLLASTGGKGADVFVDFSPPAASGPTTAPHITAGINALKRGGQAVLEGGIFTDIGIDYRTVVFKSLVVRGQMGYDRAQIEKFIHMVENGNITLGDRVGLSSRGVFGLERIEEALDLAEKGAGWGGDVLLAPNGEV</sequence>
<dbReference type="InterPro" id="IPR013154">
    <property type="entry name" value="ADH-like_N"/>
</dbReference>
<evidence type="ECO:0000259" key="2">
    <source>
        <dbReference type="Pfam" id="PF08240"/>
    </source>
</evidence>
<keyword evidence="4" id="KW-1185">Reference proteome</keyword>
<name>A0ABQ8FTM7_9PEZI</name>
<feature type="domain" description="Alcohol dehydrogenase-like C-terminal" evidence="1">
    <location>
        <begin position="200"/>
        <end position="333"/>
    </location>
</feature>
<dbReference type="InterPro" id="IPR036291">
    <property type="entry name" value="NAD(P)-bd_dom_sf"/>
</dbReference>
<dbReference type="PANTHER" id="PTHR43677:SF4">
    <property type="entry name" value="QUINONE OXIDOREDUCTASE-LIKE PROTEIN 2"/>
    <property type="match status" value="1"/>
</dbReference>
<feature type="domain" description="Alcohol dehydrogenase-like N-terminal" evidence="2">
    <location>
        <begin position="29"/>
        <end position="143"/>
    </location>
</feature>
<evidence type="ECO:0000259" key="1">
    <source>
        <dbReference type="Pfam" id="PF00107"/>
    </source>
</evidence>
<protein>
    <submittedName>
        <fullName evidence="3">Isopropanol dehydrogenase</fullName>
    </submittedName>
</protein>
<evidence type="ECO:0000313" key="3">
    <source>
        <dbReference type="EMBL" id="KAH7025572.1"/>
    </source>
</evidence>
<accession>A0ABQ8FTM7</accession>
<dbReference type="Gene3D" id="3.40.50.720">
    <property type="entry name" value="NAD(P)-binding Rossmann-like Domain"/>
    <property type="match status" value="1"/>
</dbReference>
<dbReference type="PANTHER" id="PTHR43677">
    <property type="entry name" value="SHORT-CHAIN DEHYDROGENASE/REDUCTASE"/>
    <property type="match status" value="1"/>
</dbReference>
<dbReference type="Proteomes" id="UP000774617">
    <property type="component" value="Unassembled WGS sequence"/>
</dbReference>
<dbReference type="InterPro" id="IPR013149">
    <property type="entry name" value="ADH-like_C"/>
</dbReference>
<dbReference type="InterPro" id="IPR011032">
    <property type="entry name" value="GroES-like_sf"/>
</dbReference>
<dbReference type="InterPro" id="IPR051397">
    <property type="entry name" value="Zn-ADH-like_protein"/>
</dbReference>
<dbReference type="SUPFAM" id="SSF51735">
    <property type="entry name" value="NAD(P)-binding Rossmann-fold domains"/>
    <property type="match status" value="1"/>
</dbReference>
<dbReference type="SUPFAM" id="SSF50129">
    <property type="entry name" value="GroES-like"/>
    <property type="match status" value="1"/>
</dbReference>
<reference evidence="3 4" key="1">
    <citation type="journal article" date="2021" name="Nat. Commun.">
        <title>Genetic determinants of endophytism in the Arabidopsis root mycobiome.</title>
        <authorList>
            <person name="Mesny F."/>
            <person name="Miyauchi S."/>
            <person name="Thiergart T."/>
            <person name="Pickel B."/>
            <person name="Atanasova L."/>
            <person name="Karlsson M."/>
            <person name="Huettel B."/>
            <person name="Barry K.W."/>
            <person name="Haridas S."/>
            <person name="Chen C."/>
            <person name="Bauer D."/>
            <person name="Andreopoulos W."/>
            <person name="Pangilinan J."/>
            <person name="LaButti K."/>
            <person name="Riley R."/>
            <person name="Lipzen A."/>
            <person name="Clum A."/>
            <person name="Drula E."/>
            <person name="Henrissat B."/>
            <person name="Kohler A."/>
            <person name="Grigoriev I.V."/>
            <person name="Martin F.M."/>
            <person name="Hacquard S."/>
        </authorList>
    </citation>
    <scope>NUCLEOTIDE SEQUENCE [LARGE SCALE GENOMIC DNA]</scope>
    <source>
        <strain evidence="3 4">MPI-SDFR-AT-0080</strain>
    </source>
</reference>
<comment type="caution">
    <text evidence="3">The sequence shown here is derived from an EMBL/GenBank/DDBJ whole genome shotgun (WGS) entry which is preliminary data.</text>
</comment>
<dbReference type="Pfam" id="PF08240">
    <property type="entry name" value="ADH_N"/>
    <property type="match status" value="1"/>
</dbReference>
<dbReference type="Gene3D" id="3.90.180.10">
    <property type="entry name" value="Medium-chain alcohol dehydrogenases, catalytic domain"/>
    <property type="match status" value="1"/>
</dbReference>
<organism evidence="3 4">
    <name type="scientific">Macrophomina phaseolina</name>
    <dbReference type="NCBI Taxonomy" id="35725"/>
    <lineage>
        <taxon>Eukaryota</taxon>
        <taxon>Fungi</taxon>
        <taxon>Dikarya</taxon>
        <taxon>Ascomycota</taxon>
        <taxon>Pezizomycotina</taxon>
        <taxon>Dothideomycetes</taxon>
        <taxon>Dothideomycetes incertae sedis</taxon>
        <taxon>Botryosphaeriales</taxon>
        <taxon>Botryosphaeriaceae</taxon>
        <taxon>Macrophomina</taxon>
    </lineage>
</organism>
<dbReference type="Pfam" id="PF00107">
    <property type="entry name" value="ADH_zinc_N"/>
    <property type="match status" value="1"/>
</dbReference>
<dbReference type="CDD" id="cd05188">
    <property type="entry name" value="MDR"/>
    <property type="match status" value="1"/>
</dbReference>
<evidence type="ECO:0000313" key="4">
    <source>
        <dbReference type="Proteomes" id="UP000774617"/>
    </source>
</evidence>
<gene>
    <name evidence="3" type="ORF">B0J12DRAFT_714317</name>
</gene>